<dbReference type="Gene3D" id="1.20.1560.10">
    <property type="entry name" value="ABC transporter type 1, transmembrane domain"/>
    <property type="match status" value="4"/>
</dbReference>
<feature type="transmembrane region" description="Helical" evidence="10">
    <location>
        <begin position="512"/>
        <end position="533"/>
    </location>
</feature>
<protein>
    <recommendedName>
        <fullName evidence="15">ABC transporter domain-containing protein</fullName>
    </recommendedName>
</protein>
<evidence type="ECO:0000313" key="14">
    <source>
        <dbReference type="Proteomes" id="UP000054350"/>
    </source>
</evidence>
<keyword evidence="8 10" id="KW-0472">Membrane</keyword>
<keyword evidence="7 10" id="KW-1133">Transmembrane helix</keyword>
<dbReference type="InterPro" id="IPR003439">
    <property type="entry name" value="ABC_transporter-like_ATP-bd"/>
</dbReference>
<keyword evidence="2" id="KW-0813">Transport</keyword>
<feature type="domain" description="ABC transmembrane type-1" evidence="12">
    <location>
        <begin position="436"/>
        <end position="555"/>
    </location>
</feature>
<evidence type="ECO:0000256" key="9">
    <source>
        <dbReference type="SAM" id="MobiDB-lite"/>
    </source>
</evidence>
<dbReference type="Pfam" id="PF00005">
    <property type="entry name" value="ABC_tran"/>
    <property type="match status" value="2"/>
</dbReference>
<evidence type="ECO:0000259" key="12">
    <source>
        <dbReference type="PROSITE" id="PS50929"/>
    </source>
</evidence>
<dbReference type="InterPro" id="IPR011527">
    <property type="entry name" value="ABC1_TM_dom"/>
</dbReference>
<feature type="transmembrane region" description="Helical" evidence="10">
    <location>
        <begin position="641"/>
        <end position="662"/>
    </location>
</feature>
<dbReference type="FunFam" id="3.40.50.300:FF:000630">
    <property type="entry name" value="ATP-binding cassette (ABC) transporter, putative"/>
    <property type="match status" value="1"/>
</dbReference>
<accession>A0A0L0SP37</accession>
<dbReference type="InterPro" id="IPR017871">
    <property type="entry name" value="ABC_transporter-like_CS"/>
</dbReference>
<dbReference type="STRING" id="578462.A0A0L0SP37"/>
<evidence type="ECO:0000256" key="2">
    <source>
        <dbReference type="ARBA" id="ARBA00022448"/>
    </source>
</evidence>
<evidence type="ECO:0000313" key="13">
    <source>
        <dbReference type="EMBL" id="KNE64154.1"/>
    </source>
</evidence>
<dbReference type="GO" id="GO:0016020">
    <property type="term" value="C:membrane"/>
    <property type="evidence" value="ECO:0007669"/>
    <property type="project" value="UniProtKB-SubCell"/>
</dbReference>
<organism evidence="13 14">
    <name type="scientific">Allomyces macrogynus (strain ATCC 38327)</name>
    <name type="common">Allomyces javanicus var. macrogynus</name>
    <dbReference type="NCBI Taxonomy" id="578462"/>
    <lineage>
        <taxon>Eukaryota</taxon>
        <taxon>Fungi</taxon>
        <taxon>Fungi incertae sedis</taxon>
        <taxon>Blastocladiomycota</taxon>
        <taxon>Blastocladiomycetes</taxon>
        <taxon>Blastocladiales</taxon>
        <taxon>Blastocladiaceae</taxon>
        <taxon>Allomyces</taxon>
    </lineage>
</organism>
<dbReference type="InterPro" id="IPR027417">
    <property type="entry name" value="P-loop_NTPase"/>
</dbReference>
<evidence type="ECO:0000256" key="10">
    <source>
        <dbReference type="SAM" id="Phobius"/>
    </source>
</evidence>
<sequence length="1014" mass="111755">MLSEVATPVSLSRANSVTTLDAAGRRRSMTAGFKGKGKAKAKVTKFIEQIMGSSSSSSSSSSPSSSDAEDSDSDEADADKPVKEHKLISDEEKAQGSVEWKVYATYIAAAGGAIWWAVLLSTLFIPQFLNVAQDWWLKTWAQAYTRTGVYVTYALPSAITTAFAMDPSTSDVDVDYYLLVYLGLSTLNIAVQWFQNMLEMSRSMAASTKLHDVLLERVLGAPISWFDSRLESVTRSPIYSTYQETASGTSVIRAFHKEAQFLARAHDRMDVHHRAFYWLWVCNRWLSIRIDFCSNVTVLACGVVILLTGNMYAEAQGGAKPSVVQWPSRGALKVDNLIMQYPSSTTPVLHGISFELNPREKCGVVGRTGAGKSSLALALLRMIEPQSGSVEIDGSRLSDMDLTVLRSRVTMVPQDPVLFEGTIRSNLDVLDEYRYVANYYLASSRELKRLESVTRSPIYSTYQETASGTSVIRAFHKEAQFLARAHDRMDVHHRAFYWLWVCNRWLSIRIDFCSNVTVLACGVVILLTGNMYAGTAGLALSWAMTVSDSCLWVLSDSCLWFVRIFASMEMNMNAIERAIEYSTIEQEAQGGAKPSVVQWPSRGGLKEAQFLARAHDRMDVHHRAFYWLWVCNRWLSIRIDFCSNVTVLACGVVILLTGNMYAGTAGLALSWAMTVSDSCLWFVRIFASMEMNMNAIERAIEYSTIEQEAQGGAKPSVVQWPSRGALKVDNLIMQYPSSTTPVLHGISFELNPREKCGVVGRTGAGKSSLALALLRMIEPQSGSVEIDGSRLSDMDLTVLRSRVTMVPQDPVLFEGTIRSNLDVLDEFDDATCLNALERVHFFESTQQAADPLDAAAAKDGDATATHTSTWTLDSKVEANGKNLSVGQRQLLALARALVRRSKVIIMDESTANVSHDLDAKIQQTVRSEFAESTILCIAHRLRTIADFDKVLVLDHGRVVEFGSPAELIANTEGTFHHMCRESGEFEYLYALATHGTAPSSTVASAAASVLSTAG</sequence>
<dbReference type="PROSITE" id="PS50929">
    <property type="entry name" value="ABC_TM1F"/>
    <property type="match status" value="3"/>
</dbReference>
<dbReference type="Pfam" id="PF00664">
    <property type="entry name" value="ABC_membrane"/>
    <property type="match status" value="1"/>
</dbReference>
<dbReference type="GO" id="GO:0005524">
    <property type="term" value="F:ATP binding"/>
    <property type="evidence" value="ECO:0007669"/>
    <property type="project" value="UniProtKB-KW"/>
</dbReference>
<dbReference type="InterPro" id="IPR050173">
    <property type="entry name" value="ABC_transporter_C-like"/>
</dbReference>
<evidence type="ECO:0000256" key="1">
    <source>
        <dbReference type="ARBA" id="ARBA00004370"/>
    </source>
</evidence>
<feature type="domain" description="ABC transmembrane type-1" evidence="12">
    <location>
        <begin position="228"/>
        <end position="311"/>
    </location>
</feature>
<feature type="region of interest" description="Disordered" evidence="9">
    <location>
        <begin position="1"/>
        <end position="21"/>
    </location>
</feature>
<feature type="transmembrane region" description="Helical" evidence="10">
    <location>
        <begin position="147"/>
        <end position="164"/>
    </location>
</feature>
<evidence type="ECO:0000256" key="4">
    <source>
        <dbReference type="ARBA" id="ARBA00022737"/>
    </source>
</evidence>
<keyword evidence="4" id="KW-0677">Repeat</keyword>
<dbReference type="eggNOG" id="KOG0054">
    <property type="taxonomic scope" value="Eukaryota"/>
</dbReference>
<proteinExistence type="predicted"/>
<name>A0A0L0SP37_ALLM3</name>
<evidence type="ECO:0008006" key="15">
    <source>
        <dbReference type="Google" id="ProtNLM"/>
    </source>
</evidence>
<evidence type="ECO:0000256" key="6">
    <source>
        <dbReference type="ARBA" id="ARBA00022840"/>
    </source>
</evidence>
<keyword evidence="3 10" id="KW-0812">Transmembrane</keyword>
<feature type="transmembrane region" description="Helical" evidence="10">
    <location>
        <begin position="176"/>
        <end position="194"/>
    </location>
</feature>
<comment type="subcellular location">
    <subcellularLocation>
        <location evidence="1">Membrane</location>
    </subcellularLocation>
</comment>
<dbReference type="CDD" id="cd18604">
    <property type="entry name" value="ABC_6TM_VMR1_D2_like"/>
    <property type="match status" value="1"/>
</dbReference>
<feature type="compositionally biased region" description="Low complexity" evidence="9">
    <location>
        <begin position="53"/>
        <end position="66"/>
    </location>
</feature>
<dbReference type="SUPFAM" id="SSF52540">
    <property type="entry name" value="P-loop containing nucleoside triphosphate hydrolases"/>
    <property type="match status" value="2"/>
</dbReference>
<feature type="region of interest" description="Disordered" evidence="9">
    <location>
        <begin position="51"/>
        <end position="90"/>
    </location>
</feature>
<evidence type="ECO:0000256" key="3">
    <source>
        <dbReference type="ARBA" id="ARBA00022692"/>
    </source>
</evidence>
<dbReference type="AlphaFoldDB" id="A0A0L0SP37"/>
<dbReference type="GO" id="GO:0016887">
    <property type="term" value="F:ATP hydrolysis activity"/>
    <property type="evidence" value="ECO:0007669"/>
    <property type="project" value="InterPro"/>
</dbReference>
<gene>
    <name evidence="13" type="ORF">AMAG_09200</name>
</gene>
<dbReference type="EMBL" id="GG745344">
    <property type="protein sequence ID" value="KNE64154.1"/>
    <property type="molecule type" value="Genomic_DNA"/>
</dbReference>
<dbReference type="Gene3D" id="3.40.50.300">
    <property type="entry name" value="P-loop containing nucleotide triphosphate hydrolases"/>
    <property type="match status" value="2"/>
</dbReference>
<feature type="compositionally biased region" description="Basic and acidic residues" evidence="9">
    <location>
        <begin position="78"/>
        <end position="90"/>
    </location>
</feature>
<dbReference type="PROSITE" id="PS50893">
    <property type="entry name" value="ABC_TRANSPORTER_2"/>
    <property type="match status" value="1"/>
</dbReference>
<dbReference type="CDD" id="cd03244">
    <property type="entry name" value="ABCC_MRP_domain2"/>
    <property type="match status" value="1"/>
</dbReference>
<evidence type="ECO:0000256" key="5">
    <source>
        <dbReference type="ARBA" id="ARBA00022741"/>
    </source>
</evidence>
<evidence type="ECO:0000259" key="11">
    <source>
        <dbReference type="PROSITE" id="PS50893"/>
    </source>
</evidence>
<keyword evidence="5" id="KW-0547">Nucleotide-binding</keyword>
<dbReference type="SUPFAM" id="SSF90123">
    <property type="entry name" value="ABC transporter transmembrane region"/>
    <property type="match status" value="3"/>
</dbReference>
<dbReference type="Proteomes" id="UP000054350">
    <property type="component" value="Unassembled WGS sequence"/>
</dbReference>
<dbReference type="PANTHER" id="PTHR24223">
    <property type="entry name" value="ATP-BINDING CASSETTE SUB-FAMILY C"/>
    <property type="match status" value="1"/>
</dbReference>
<keyword evidence="14" id="KW-1185">Reference proteome</keyword>
<dbReference type="GO" id="GO:0140359">
    <property type="term" value="F:ABC-type transporter activity"/>
    <property type="evidence" value="ECO:0007669"/>
    <property type="project" value="InterPro"/>
</dbReference>
<dbReference type="OrthoDB" id="6500128at2759"/>
<feature type="compositionally biased region" description="Acidic residues" evidence="9">
    <location>
        <begin position="67"/>
        <end position="77"/>
    </location>
</feature>
<keyword evidence="6" id="KW-0067">ATP-binding</keyword>
<dbReference type="PROSITE" id="PS00211">
    <property type="entry name" value="ABC_TRANSPORTER_1"/>
    <property type="match status" value="1"/>
</dbReference>
<feature type="transmembrane region" description="Helical" evidence="10">
    <location>
        <begin position="539"/>
        <end position="562"/>
    </location>
</feature>
<dbReference type="PANTHER" id="PTHR24223:SF353">
    <property type="entry name" value="ABC TRANSPORTER ATP-BINDING PROTEIN_PERMEASE VMR1-RELATED"/>
    <property type="match status" value="1"/>
</dbReference>
<feature type="transmembrane region" description="Helical" evidence="10">
    <location>
        <begin position="103"/>
        <end position="126"/>
    </location>
</feature>
<dbReference type="SMART" id="SM00382">
    <property type="entry name" value="AAA"/>
    <property type="match status" value="2"/>
</dbReference>
<reference evidence="14" key="2">
    <citation type="submission" date="2009-11" db="EMBL/GenBank/DDBJ databases">
        <title>The Genome Sequence of Allomyces macrogynus strain ATCC 38327.</title>
        <authorList>
            <consortium name="The Broad Institute Genome Sequencing Platform"/>
            <person name="Russ C."/>
            <person name="Cuomo C."/>
            <person name="Shea T."/>
            <person name="Young S.K."/>
            <person name="Zeng Q."/>
            <person name="Koehrsen M."/>
            <person name="Haas B."/>
            <person name="Borodovsky M."/>
            <person name="Guigo R."/>
            <person name="Alvarado L."/>
            <person name="Berlin A."/>
            <person name="Borenstein D."/>
            <person name="Chen Z."/>
            <person name="Engels R."/>
            <person name="Freedman E."/>
            <person name="Gellesch M."/>
            <person name="Goldberg J."/>
            <person name="Griggs A."/>
            <person name="Gujja S."/>
            <person name="Heiman D."/>
            <person name="Hepburn T."/>
            <person name="Howarth C."/>
            <person name="Jen D."/>
            <person name="Larson L."/>
            <person name="Lewis B."/>
            <person name="Mehta T."/>
            <person name="Park D."/>
            <person name="Pearson M."/>
            <person name="Roberts A."/>
            <person name="Saif S."/>
            <person name="Shenoy N."/>
            <person name="Sisk P."/>
            <person name="Stolte C."/>
            <person name="Sykes S."/>
            <person name="Walk T."/>
            <person name="White J."/>
            <person name="Yandava C."/>
            <person name="Burger G."/>
            <person name="Gray M.W."/>
            <person name="Holland P.W.H."/>
            <person name="King N."/>
            <person name="Lang F.B.F."/>
            <person name="Roger A.J."/>
            <person name="Ruiz-Trillo I."/>
            <person name="Lander E."/>
            <person name="Nusbaum C."/>
        </authorList>
    </citation>
    <scope>NUCLEOTIDE SEQUENCE [LARGE SCALE GENOMIC DNA]</scope>
    <source>
        <strain evidence="14">ATCC 38327</strain>
    </source>
</reference>
<dbReference type="InterPro" id="IPR003593">
    <property type="entry name" value="AAA+_ATPase"/>
</dbReference>
<feature type="domain" description="ABC transmembrane type-1" evidence="12">
    <location>
        <begin position="607"/>
        <end position="691"/>
    </location>
</feature>
<dbReference type="InterPro" id="IPR036640">
    <property type="entry name" value="ABC1_TM_sf"/>
</dbReference>
<feature type="compositionally biased region" description="Polar residues" evidence="9">
    <location>
        <begin position="9"/>
        <end position="19"/>
    </location>
</feature>
<dbReference type="VEuPathDB" id="FungiDB:AMAG_09200"/>
<reference evidence="13 14" key="1">
    <citation type="submission" date="2009-11" db="EMBL/GenBank/DDBJ databases">
        <title>Annotation of Allomyces macrogynus ATCC 38327.</title>
        <authorList>
            <consortium name="The Broad Institute Genome Sequencing Platform"/>
            <person name="Russ C."/>
            <person name="Cuomo C."/>
            <person name="Burger G."/>
            <person name="Gray M.W."/>
            <person name="Holland P.W.H."/>
            <person name="King N."/>
            <person name="Lang F.B.F."/>
            <person name="Roger A.J."/>
            <person name="Ruiz-Trillo I."/>
            <person name="Young S.K."/>
            <person name="Zeng Q."/>
            <person name="Gargeya S."/>
            <person name="Fitzgerald M."/>
            <person name="Haas B."/>
            <person name="Abouelleil A."/>
            <person name="Alvarado L."/>
            <person name="Arachchi H.M."/>
            <person name="Berlin A."/>
            <person name="Chapman S.B."/>
            <person name="Gearin G."/>
            <person name="Goldberg J."/>
            <person name="Griggs A."/>
            <person name="Gujja S."/>
            <person name="Hansen M."/>
            <person name="Heiman D."/>
            <person name="Howarth C."/>
            <person name="Larimer J."/>
            <person name="Lui A."/>
            <person name="MacDonald P.J.P."/>
            <person name="McCowen C."/>
            <person name="Montmayeur A."/>
            <person name="Murphy C."/>
            <person name="Neiman D."/>
            <person name="Pearson M."/>
            <person name="Priest M."/>
            <person name="Roberts A."/>
            <person name="Saif S."/>
            <person name="Shea T."/>
            <person name="Sisk P."/>
            <person name="Stolte C."/>
            <person name="Sykes S."/>
            <person name="Wortman J."/>
            <person name="Nusbaum C."/>
            <person name="Birren B."/>
        </authorList>
    </citation>
    <scope>NUCLEOTIDE SEQUENCE [LARGE SCALE GENOMIC DNA]</scope>
    <source>
        <strain evidence="13 14">ATCC 38327</strain>
    </source>
</reference>
<feature type="domain" description="ABC transporter" evidence="11">
    <location>
        <begin position="726"/>
        <end position="980"/>
    </location>
</feature>
<evidence type="ECO:0000256" key="7">
    <source>
        <dbReference type="ARBA" id="ARBA00022989"/>
    </source>
</evidence>
<evidence type="ECO:0000256" key="8">
    <source>
        <dbReference type="ARBA" id="ARBA00023136"/>
    </source>
</evidence>